<organism evidence="1">
    <name type="scientific">Oryza sativa subsp. japonica</name>
    <name type="common">Rice</name>
    <dbReference type="NCBI Taxonomy" id="39947"/>
    <lineage>
        <taxon>Eukaryota</taxon>
        <taxon>Viridiplantae</taxon>
        <taxon>Streptophyta</taxon>
        <taxon>Embryophyta</taxon>
        <taxon>Tracheophyta</taxon>
        <taxon>Spermatophyta</taxon>
        <taxon>Magnoliopsida</taxon>
        <taxon>Liliopsida</taxon>
        <taxon>Poales</taxon>
        <taxon>Poaceae</taxon>
        <taxon>BOP clade</taxon>
        <taxon>Oryzoideae</taxon>
        <taxon>Oryzeae</taxon>
        <taxon>Oryzinae</taxon>
        <taxon>Oryza</taxon>
        <taxon>Oryza sativa</taxon>
    </lineage>
</organism>
<protein>
    <submittedName>
        <fullName evidence="1">Uncharacterized protein</fullName>
    </submittedName>
</protein>
<reference evidence="1" key="3">
    <citation type="submission" date="2006-07" db="EMBL/GenBank/DDBJ databases">
        <authorList>
            <person name="Buell R."/>
        </authorList>
    </citation>
    <scope>NUCLEOTIDE SEQUENCE</scope>
</reference>
<dbReference type="AlphaFoldDB" id="Q33B21"/>
<dbReference type="EMBL" id="DP000086">
    <property type="protein sequence ID" value="ABB46753.1"/>
    <property type="molecule type" value="Genomic_DNA"/>
</dbReference>
<reference evidence="1" key="1">
    <citation type="journal article" date="2003" name="Science">
        <title>In-depth view of structure, activity, and evolution of rice chromosome 10.</title>
        <authorList>
            <consortium name="Rice Chromosome 10 Sequencing Consortium"/>
        </authorList>
    </citation>
    <scope>NUCLEOTIDE SEQUENCE [LARGE SCALE GENOMIC DNA]</scope>
</reference>
<evidence type="ECO:0000313" key="1">
    <source>
        <dbReference type="EMBL" id="ABB46753.1"/>
    </source>
</evidence>
<proteinExistence type="predicted"/>
<gene>
    <name evidence="1" type="ordered locus">LOC_Os10g05849</name>
</gene>
<reference evidence="1" key="2">
    <citation type="submission" date="2003-05" db="EMBL/GenBank/DDBJ databases">
        <authorList>
            <person name="Buell C.R."/>
            <person name="Wing R.A."/>
            <person name="McCombie W.R."/>
            <person name="Messing J."/>
            <person name="Yuan Q."/>
            <person name="Ouyang S."/>
        </authorList>
    </citation>
    <scope>NUCLEOTIDE SEQUENCE</scope>
</reference>
<accession>Q33B21</accession>
<name>Q33B21_ORYSJ</name>
<sequence>MKKEKLSSCLLSIEVFNVVSKCNTMKKEKLVAGGAYSLGR</sequence>